<evidence type="ECO:0000313" key="5">
    <source>
        <dbReference type="Proteomes" id="UP000053797"/>
    </source>
</evidence>
<evidence type="ECO:0000256" key="1">
    <source>
        <dbReference type="ARBA" id="ARBA00022630"/>
    </source>
</evidence>
<dbReference type="Gene3D" id="3.40.50.360">
    <property type="match status" value="1"/>
</dbReference>
<evidence type="ECO:0000256" key="2">
    <source>
        <dbReference type="ARBA" id="ARBA00022643"/>
    </source>
</evidence>
<protein>
    <recommendedName>
        <fullName evidence="3">NADPH-dependent FMN reductase-like domain-containing protein</fullName>
    </recommendedName>
</protein>
<dbReference type="InterPro" id="IPR051796">
    <property type="entry name" value="ISF_SsuE-like"/>
</dbReference>
<dbReference type="InterPro" id="IPR005025">
    <property type="entry name" value="FMN_Rdtase-like_dom"/>
</dbReference>
<keyword evidence="2" id="KW-0288">FMN</keyword>
<proteinExistence type="predicted"/>
<dbReference type="GO" id="GO:0016491">
    <property type="term" value="F:oxidoreductase activity"/>
    <property type="evidence" value="ECO:0007669"/>
    <property type="project" value="InterPro"/>
</dbReference>
<dbReference type="PANTHER" id="PTHR43278:SF4">
    <property type="entry name" value="NAD(P)H-DEPENDENT FMN-CONTAINING OXIDOREDUCTASE YWQN-RELATED"/>
    <property type="match status" value="1"/>
</dbReference>
<dbReference type="Proteomes" id="UP000053797">
    <property type="component" value="Unassembled WGS sequence"/>
</dbReference>
<organism evidence="4 5">
    <name type="scientific">Exiguobacterium indicum</name>
    <dbReference type="NCBI Taxonomy" id="296995"/>
    <lineage>
        <taxon>Bacteria</taxon>
        <taxon>Bacillati</taxon>
        <taxon>Bacillota</taxon>
        <taxon>Bacilli</taxon>
        <taxon>Bacillales</taxon>
        <taxon>Bacillales Family XII. Incertae Sedis</taxon>
        <taxon>Exiguobacterium</taxon>
    </lineage>
</organism>
<keyword evidence="1" id="KW-0285">Flavoprotein</keyword>
<dbReference type="Pfam" id="PF03358">
    <property type="entry name" value="FMN_red"/>
    <property type="match status" value="1"/>
</dbReference>
<sequence>MLKKIFVYVGSRNKDSRIFDLTNQIISRFKNLCSKEIELQIDIYSPLNTQLNPSTGCRQCFNLGKCPSELKDKPDDGEMIKRKMKEADYIVLASPVYSHNVSSDMKVLIDRLSYWAHLYTLVKKAGIVISTAESNGATFVTDYLEKTLSFMGASVIHKTNFIKTESFLADTYVEETVDSMLHVLDSSYKFTPTDYQETTFNTLKIILSQYEQQHFEHKYWVENHLFDCDTLEEYFESYA</sequence>
<evidence type="ECO:0000313" key="4">
    <source>
        <dbReference type="EMBL" id="KSU47629.1"/>
    </source>
</evidence>
<comment type="caution">
    <text evidence="4">The sequence shown here is derived from an EMBL/GenBank/DDBJ whole genome shotgun (WGS) entry which is preliminary data.</text>
</comment>
<feature type="domain" description="NADPH-dependent FMN reductase-like" evidence="3">
    <location>
        <begin position="4"/>
        <end position="160"/>
    </location>
</feature>
<dbReference type="AlphaFoldDB" id="A0A0V8GBF8"/>
<dbReference type="EMBL" id="LNQL01000007">
    <property type="protein sequence ID" value="KSU47629.1"/>
    <property type="molecule type" value="Genomic_DNA"/>
</dbReference>
<dbReference type="OrthoDB" id="9790975at2"/>
<dbReference type="GeneID" id="90838924"/>
<gene>
    <name evidence="4" type="ORF">AS033_15350</name>
</gene>
<dbReference type="PANTHER" id="PTHR43278">
    <property type="entry name" value="NAD(P)H-DEPENDENT FMN-CONTAINING OXIDOREDUCTASE YWQN-RELATED"/>
    <property type="match status" value="1"/>
</dbReference>
<dbReference type="InterPro" id="IPR029039">
    <property type="entry name" value="Flavoprotein-like_sf"/>
</dbReference>
<reference evidence="4 5" key="1">
    <citation type="journal article" date="2015" name="Int. J. Syst. Evol. Microbiol.">
        <title>Exiguobacterium enclense sp. nov., isolated from sediment.</title>
        <authorList>
            <person name="Dastager S.G."/>
            <person name="Mawlankar R."/>
            <person name="Sonalkar V.V."/>
            <person name="Thorat M.N."/>
            <person name="Mual P."/>
            <person name="Verma A."/>
            <person name="Krishnamurthi S."/>
            <person name="Tang S.K."/>
            <person name="Li W.J."/>
        </authorList>
    </citation>
    <scope>NUCLEOTIDE SEQUENCE [LARGE SCALE GENOMIC DNA]</scope>
    <source>
        <strain evidence="4 5">NIO-1109</strain>
    </source>
</reference>
<accession>A0A0V8GBF8</accession>
<dbReference type="SUPFAM" id="SSF52218">
    <property type="entry name" value="Flavoproteins"/>
    <property type="match status" value="1"/>
</dbReference>
<evidence type="ECO:0000259" key="3">
    <source>
        <dbReference type="Pfam" id="PF03358"/>
    </source>
</evidence>
<dbReference type="RefSeq" id="WP_055970072.1">
    <property type="nucleotide sequence ID" value="NZ_FMYN01000007.1"/>
</dbReference>
<name>A0A0V8GBF8_9BACL</name>